<dbReference type="RefSeq" id="WP_126830660.1">
    <property type="nucleotide sequence ID" value="NZ_JACIDG010000028.1"/>
</dbReference>
<sequence>MRTAIRQLDIVLVPRIRLRRLVIGEVTRFPELGVVLYSGGPGRAIESLAATFDRLAALGALSIADTKLAATQFNWLGMSAPLNRAMLLGDAAIPDASALRTHASNMSRERVRRFCGRDIQQTKNLKCCRHIRKVVPCFR</sequence>
<dbReference type="Gene3D" id="1.10.357.10">
    <property type="entry name" value="Tetracycline Repressor, domain 2"/>
    <property type="match status" value="1"/>
</dbReference>
<dbReference type="Proteomes" id="UP000545490">
    <property type="component" value="Unassembled WGS sequence"/>
</dbReference>
<feature type="domain" description="Transcriptional regulator TetR C-terminal Proteobacteria type" evidence="1">
    <location>
        <begin position="16"/>
        <end position="103"/>
    </location>
</feature>
<gene>
    <name evidence="2" type="ORF">GGQ65_006819</name>
</gene>
<organism evidence="2 3">
    <name type="scientific">Rhizobium fabae</name>
    <dbReference type="NCBI Taxonomy" id="573179"/>
    <lineage>
        <taxon>Bacteria</taxon>
        <taxon>Pseudomonadati</taxon>
        <taxon>Pseudomonadota</taxon>
        <taxon>Alphaproteobacteria</taxon>
        <taxon>Hyphomicrobiales</taxon>
        <taxon>Rhizobiaceae</taxon>
        <taxon>Rhizobium/Agrobacterium group</taxon>
        <taxon>Rhizobium</taxon>
    </lineage>
</organism>
<proteinExistence type="predicted"/>
<evidence type="ECO:0000313" key="2">
    <source>
        <dbReference type="EMBL" id="MBB3919474.1"/>
    </source>
</evidence>
<comment type="caution">
    <text evidence="2">The sequence shown here is derived from an EMBL/GenBank/DDBJ whole genome shotgun (WGS) entry which is preliminary data.</text>
</comment>
<protein>
    <recommendedName>
        <fullName evidence="1">Transcriptional regulator TetR C-terminal Proteobacteria type domain-containing protein</fullName>
    </recommendedName>
</protein>
<evidence type="ECO:0000259" key="1">
    <source>
        <dbReference type="Pfam" id="PF14246"/>
    </source>
</evidence>
<name>A0A7W6FMZ9_9HYPH</name>
<dbReference type="InterPro" id="IPR039536">
    <property type="entry name" value="TetR_C_Proteobacteria"/>
</dbReference>
<reference evidence="2 3" key="1">
    <citation type="submission" date="2020-08" db="EMBL/GenBank/DDBJ databases">
        <title>Genomic Encyclopedia of Type Strains, Phase IV (KMG-IV): sequencing the most valuable type-strain genomes for metagenomic binning, comparative biology and taxonomic classification.</title>
        <authorList>
            <person name="Goeker M."/>
        </authorList>
    </citation>
    <scope>NUCLEOTIDE SEQUENCE [LARGE SCALE GENOMIC DNA]</scope>
    <source>
        <strain evidence="2 3">DSM 19331</strain>
    </source>
</reference>
<evidence type="ECO:0000313" key="3">
    <source>
        <dbReference type="Proteomes" id="UP000545490"/>
    </source>
</evidence>
<dbReference type="AlphaFoldDB" id="A0A7W6FMZ9"/>
<accession>A0A7W6FMZ9</accession>
<dbReference type="Pfam" id="PF14246">
    <property type="entry name" value="TetR_C_7"/>
    <property type="match status" value="1"/>
</dbReference>
<dbReference type="EMBL" id="JACIDG010000028">
    <property type="protein sequence ID" value="MBB3919474.1"/>
    <property type="molecule type" value="Genomic_DNA"/>
</dbReference>